<dbReference type="InterPro" id="IPR057739">
    <property type="entry name" value="Glyco_hydro_29_N"/>
</dbReference>
<dbReference type="SMART" id="SM00812">
    <property type="entry name" value="Alpha_L_fucos"/>
    <property type="match status" value="1"/>
</dbReference>
<dbReference type="HOGENOM" id="CLU_002934_7_1_9"/>
<dbReference type="GO" id="GO:0004560">
    <property type="term" value="F:alpha-L-fucosidase activity"/>
    <property type="evidence" value="ECO:0007669"/>
    <property type="project" value="InterPro"/>
</dbReference>
<evidence type="ECO:0000313" key="8">
    <source>
        <dbReference type="Proteomes" id="UP000004191"/>
    </source>
</evidence>
<proteinExistence type="inferred from homology"/>
<dbReference type="InterPro" id="IPR017853">
    <property type="entry name" value="GH"/>
</dbReference>
<evidence type="ECO:0000256" key="5">
    <source>
        <dbReference type="ARBA" id="ARBA00023295"/>
    </source>
</evidence>
<dbReference type="PANTHER" id="PTHR10030">
    <property type="entry name" value="ALPHA-L-FUCOSIDASE"/>
    <property type="match status" value="1"/>
</dbReference>
<dbReference type="OrthoDB" id="107551at2"/>
<dbReference type="Pfam" id="PF01120">
    <property type="entry name" value="Alpha_L_fucos"/>
    <property type="match status" value="1"/>
</dbReference>
<evidence type="ECO:0000313" key="7">
    <source>
        <dbReference type="EMBL" id="EHR34715.1"/>
    </source>
</evidence>
<dbReference type="InterPro" id="IPR000933">
    <property type="entry name" value="Glyco_hydro_29"/>
</dbReference>
<dbReference type="AlphaFoldDB" id="H3NMX4"/>
<dbReference type="STRING" id="883114.HMPREF9709_00685"/>
<gene>
    <name evidence="7" type="ORF">HMPREF9709_00685</name>
</gene>
<dbReference type="GO" id="GO:0006004">
    <property type="term" value="P:fucose metabolic process"/>
    <property type="evidence" value="ECO:0007669"/>
    <property type="project" value="TreeGrafter"/>
</dbReference>
<comment type="similarity">
    <text evidence="1">Belongs to the glycosyl hydrolase 29 family.</text>
</comment>
<dbReference type="PATRIC" id="fig|883114.3.peg.679"/>
<dbReference type="GeneID" id="96998690"/>
<dbReference type="GO" id="GO:0016139">
    <property type="term" value="P:glycoside catabolic process"/>
    <property type="evidence" value="ECO:0007669"/>
    <property type="project" value="TreeGrafter"/>
</dbReference>
<sequence length="423" mass="49588">MREYKGPVPNNAQIKYHEEEMSAFMHFGMNTFTEVEWGNGKEKLEDFKLKHFDFDGYVKFIKEIGFKRLIFTAKHHDGFCMFDSKYTDHKITNTSYGKDFFAELSEACTKYDLDMGCYLSPWDVHENTYGTGEAYNRYYLNQLEEICNNPKYGNNGKFVEWWFDNAKDPRYKDQVYDFDLWIDAVKKNNPEMLLFGVGSRGGVHWLGNEMGYAPEENAPRLQKKEDMTIDYSTEFKSRDGHNENYVWSVPEADTCTTSGWFSHPEEKLKSVEELKNIYLKSVGRGAVLLLNIAPNKEGGIRQELKDNIIEFKNTINREFSNKLNEKFKITNTENNEGRTIIINIEDIKEQKINYIVLQEDIKYGSRFKEGYIFVNEERINIPSIGAKRIIKIDNNQYSEKAIYNIRIELNGEGRLILKEISIY</sequence>
<accession>H3NMX4</accession>
<dbReference type="Proteomes" id="UP000004191">
    <property type="component" value="Unassembled WGS sequence"/>
</dbReference>
<keyword evidence="5" id="KW-0326">Glycosidase</keyword>
<evidence type="ECO:0000256" key="3">
    <source>
        <dbReference type="ARBA" id="ARBA00022729"/>
    </source>
</evidence>
<dbReference type="SUPFAM" id="SSF51445">
    <property type="entry name" value="(Trans)glycosidases"/>
    <property type="match status" value="1"/>
</dbReference>
<evidence type="ECO:0000256" key="1">
    <source>
        <dbReference type="ARBA" id="ARBA00007951"/>
    </source>
</evidence>
<dbReference type="GO" id="GO:0005764">
    <property type="term" value="C:lysosome"/>
    <property type="evidence" value="ECO:0007669"/>
    <property type="project" value="TreeGrafter"/>
</dbReference>
<evidence type="ECO:0000256" key="2">
    <source>
        <dbReference type="ARBA" id="ARBA00012662"/>
    </source>
</evidence>
<dbReference type="Gene3D" id="3.20.20.80">
    <property type="entry name" value="Glycosidases"/>
    <property type="match status" value="1"/>
</dbReference>
<dbReference type="RefSeq" id="WP_005397983.1">
    <property type="nucleotide sequence ID" value="NZ_JH601088.1"/>
</dbReference>
<evidence type="ECO:0000256" key="4">
    <source>
        <dbReference type="ARBA" id="ARBA00022801"/>
    </source>
</evidence>
<dbReference type="eggNOG" id="COG3669">
    <property type="taxonomic scope" value="Bacteria"/>
</dbReference>
<keyword evidence="3" id="KW-0732">Signal</keyword>
<keyword evidence="8" id="KW-1185">Reference proteome</keyword>
<comment type="caution">
    <text evidence="7">The sequence shown here is derived from an EMBL/GenBank/DDBJ whole genome shotgun (WGS) entry which is preliminary data.</text>
</comment>
<keyword evidence="4" id="KW-0378">Hydrolase</keyword>
<dbReference type="EMBL" id="AGEI01000019">
    <property type="protein sequence ID" value="EHR34715.1"/>
    <property type="molecule type" value="Genomic_DNA"/>
</dbReference>
<reference evidence="7 8" key="1">
    <citation type="submission" date="2012-01" db="EMBL/GenBank/DDBJ databases">
        <title>The Genome Sequence of Helcococcus kunzii ATCC 51366.</title>
        <authorList>
            <consortium name="The Broad Institute Genome Sequencing Platform"/>
            <person name="Earl A."/>
            <person name="Ward D."/>
            <person name="Feldgarden M."/>
            <person name="Gevers D."/>
            <person name="Huys G."/>
            <person name="Young S.K."/>
            <person name="Zeng Q."/>
            <person name="Gargeya S."/>
            <person name="Fitzgerald M."/>
            <person name="Haas B."/>
            <person name="Abouelleil A."/>
            <person name="Alvarado L."/>
            <person name="Arachchi H.M."/>
            <person name="Berlin A."/>
            <person name="Chapman S.B."/>
            <person name="Gearin G."/>
            <person name="Goldberg J."/>
            <person name="Griggs A."/>
            <person name="Gujja S."/>
            <person name="Hansen M."/>
            <person name="Heiman D."/>
            <person name="Howarth C."/>
            <person name="Larimer J."/>
            <person name="Lui A."/>
            <person name="MacDonald P.J.P."/>
            <person name="McCowen C."/>
            <person name="Montmayeur A."/>
            <person name="Murphy C."/>
            <person name="Neiman D."/>
            <person name="Pearson M."/>
            <person name="Priest M."/>
            <person name="Roberts A."/>
            <person name="Saif S."/>
            <person name="Shea T."/>
            <person name="Sisk P."/>
            <person name="Stolte C."/>
            <person name="Sykes S."/>
            <person name="Wortman J."/>
            <person name="Nusbaum C."/>
            <person name="Birren B."/>
        </authorList>
    </citation>
    <scope>NUCLEOTIDE SEQUENCE [LARGE SCALE GENOMIC DNA]</scope>
    <source>
        <strain evidence="7 8">ATCC 51366</strain>
    </source>
</reference>
<evidence type="ECO:0000259" key="6">
    <source>
        <dbReference type="Pfam" id="PF01120"/>
    </source>
</evidence>
<dbReference type="EC" id="3.2.1.51" evidence="2"/>
<dbReference type="SMR" id="H3NMX4"/>
<name>H3NMX4_9FIRM</name>
<protein>
    <recommendedName>
        <fullName evidence="2">alpha-L-fucosidase</fullName>
        <ecNumber evidence="2">3.2.1.51</ecNumber>
    </recommendedName>
</protein>
<feature type="domain" description="Glycoside hydrolase family 29 N-terminal" evidence="6">
    <location>
        <begin position="41"/>
        <end position="307"/>
    </location>
</feature>
<dbReference type="PANTHER" id="PTHR10030:SF37">
    <property type="entry name" value="ALPHA-L-FUCOSIDASE-RELATED"/>
    <property type="match status" value="1"/>
</dbReference>
<organism evidence="7 8">
    <name type="scientific">Helcococcus kunzii ATCC 51366</name>
    <dbReference type="NCBI Taxonomy" id="883114"/>
    <lineage>
        <taxon>Bacteria</taxon>
        <taxon>Bacillati</taxon>
        <taxon>Bacillota</taxon>
        <taxon>Tissierellia</taxon>
        <taxon>Tissierellales</taxon>
        <taxon>Peptoniphilaceae</taxon>
        <taxon>Helcococcus</taxon>
    </lineage>
</organism>